<dbReference type="Proteomes" id="UP001054945">
    <property type="component" value="Unassembled WGS sequence"/>
</dbReference>
<keyword evidence="2" id="KW-1185">Reference proteome</keyword>
<evidence type="ECO:0008006" key="3">
    <source>
        <dbReference type="Google" id="ProtNLM"/>
    </source>
</evidence>
<dbReference type="AlphaFoldDB" id="A0AAV4XM16"/>
<gene>
    <name evidence="1" type="ORF">CEXT_635461</name>
</gene>
<organism evidence="1 2">
    <name type="scientific">Caerostris extrusa</name>
    <name type="common">Bark spider</name>
    <name type="synonym">Caerostris bankana</name>
    <dbReference type="NCBI Taxonomy" id="172846"/>
    <lineage>
        <taxon>Eukaryota</taxon>
        <taxon>Metazoa</taxon>
        <taxon>Ecdysozoa</taxon>
        <taxon>Arthropoda</taxon>
        <taxon>Chelicerata</taxon>
        <taxon>Arachnida</taxon>
        <taxon>Araneae</taxon>
        <taxon>Araneomorphae</taxon>
        <taxon>Entelegynae</taxon>
        <taxon>Araneoidea</taxon>
        <taxon>Araneidae</taxon>
        <taxon>Caerostris</taxon>
    </lineage>
</organism>
<reference evidence="1 2" key="1">
    <citation type="submission" date="2021-06" db="EMBL/GenBank/DDBJ databases">
        <title>Caerostris extrusa draft genome.</title>
        <authorList>
            <person name="Kono N."/>
            <person name="Arakawa K."/>
        </authorList>
    </citation>
    <scope>NUCLEOTIDE SEQUENCE [LARGE SCALE GENOMIC DNA]</scope>
</reference>
<name>A0AAV4XM16_CAEEX</name>
<evidence type="ECO:0000313" key="2">
    <source>
        <dbReference type="Proteomes" id="UP001054945"/>
    </source>
</evidence>
<comment type="caution">
    <text evidence="1">The sequence shown here is derived from an EMBL/GenBank/DDBJ whole genome shotgun (WGS) entry which is preliminary data.</text>
</comment>
<protein>
    <recommendedName>
        <fullName evidence="3">Ycf15</fullName>
    </recommendedName>
</protein>
<dbReference type="EMBL" id="BPLR01018019">
    <property type="protein sequence ID" value="GIY96201.1"/>
    <property type="molecule type" value="Genomic_DNA"/>
</dbReference>
<sequence length="114" mass="13270">MIYYHDEHRLRKIRTDNDKSMHQGKNLKTSFGHIHSEEKAPNLFLIIPSVLPSISVGRRKTRSPRFCEVIERGVKPRLSTLSFGGDFNELRRDSPNERLTYRLVPLLNSHCAEL</sequence>
<evidence type="ECO:0000313" key="1">
    <source>
        <dbReference type="EMBL" id="GIY96201.1"/>
    </source>
</evidence>
<accession>A0AAV4XM16</accession>
<proteinExistence type="predicted"/>